<keyword evidence="12" id="KW-0238">DNA-binding</keyword>
<dbReference type="GO" id="GO:0008270">
    <property type="term" value="F:zinc ion binding"/>
    <property type="evidence" value="ECO:0007669"/>
    <property type="project" value="UniProtKB-KW"/>
</dbReference>
<dbReference type="InterPro" id="IPR041552">
    <property type="entry name" value="UvrA_DNA-bd"/>
</dbReference>
<evidence type="ECO:0000256" key="8">
    <source>
        <dbReference type="ARBA" id="ARBA00022771"/>
    </source>
</evidence>
<evidence type="ECO:0000256" key="10">
    <source>
        <dbReference type="ARBA" id="ARBA00022840"/>
    </source>
</evidence>
<dbReference type="GO" id="GO:0003677">
    <property type="term" value="F:DNA binding"/>
    <property type="evidence" value="ECO:0007669"/>
    <property type="project" value="UniProtKB-KW"/>
</dbReference>
<dbReference type="Gene3D" id="3.30.1490.20">
    <property type="entry name" value="ATP-grasp fold, A domain"/>
    <property type="match status" value="1"/>
</dbReference>
<dbReference type="Gene3D" id="1.20.1580.10">
    <property type="entry name" value="ABC transporter ATPase like domain"/>
    <property type="match status" value="2"/>
</dbReference>
<comment type="similarity">
    <text evidence="14">Belongs to the ABC transporter superfamily. UvrA family.</text>
</comment>
<evidence type="ECO:0000256" key="14">
    <source>
        <dbReference type="ARBA" id="ARBA00038000"/>
    </source>
</evidence>
<dbReference type="GO" id="GO:0016887">
    <property type="term" value="F:ATP hydrolysis activity"/>
    <property type="evidence" value="ECO:0007669"/>
    <property type="project" value="InterPro"/>
</dbReference>
<dbReference type="PANTHER" id="PTHR43152">
    <property type="entry name" value="UVRABC SYSTEM PROTEIN A"/>
    <property type="match status" value="1"/>
</dbReference>
<dbReference type="FunFam" id="1.20.1580.10:FF:000002">
    <property type="entry name" value="UvrABC system protein A"/>
    <property type="match status" value="1"/>
</dbReference>
<evidence type="ECO:0000256" key="2">
    <source>
        <dbReference type="ARBA" id="ARBA00022490"/>
    </source>
</evidence>
<dbReference type="OrthoDB" id="9809851at2"/>
<dbReference type="GeneID" id="29673975"/>
<dbReference type="InterPro" id="IPR041102">
    <property type="entry name" value="UvrA_inter"/>
</dbReference>
<evidence type="ECO:0000313" key="18">
    <source>
        <dbReference type="EMBL" id="ACZ01119.1"/>
    </source>
</evidence>
<dbReference type="PROSITE" id="PS50893">
    <property type="entry name" value="ABC_TRANSPORTER_2"/>
    <property type="match status" value="1"/>
</dbReference>
<evidence type="ECO:0000256" key="12">
    <source>
        <dbReference type="ARBA" id="ARBA00023125"/>
    </source>
</evidence>
<dbReference type="SUPFAM" id="SSF52540">
    <property type="entry name" value="P-loop containing nucleoside triphosphate hydrolases"/>
    <property type="match status" value="2"/>
</dbReference>
<dbReference type="STRING" id="519441.Smon_0641"/>
<protein>
    <recommendedName>
        <fullName evidence="15">UvrABC system protein A</fullName>
    </recommendedName>
    <alternativeName>
        <fullName evidence="16">Excinuclease ABC subunit A</fullName>
    </alternativeName>
</protein>
<keyword evidence="6" id="KW-0227">DNA damage</keyword>
<evidence type="ECO:0000256" key="15">
    <source>
        <dbReference type="ARBA" id="ARBA00039316"/>
    </source>
</evidence>
<accession>D1AXU3</accession>
<evidence type="ECO:0000256" key="13">
    <source>
        <dbReference type="ARBA" id="ARBA00023204"/>
    </source>
</evidence>
<dbReference type="eggNOG" id="COG0178">
    <property type="taxonomic scope" value="Bacteria"/>
</dbReference>
<evidence type="ECO:0000313" key="19">
    <source>
        <dbReference type="Proteomes" id="UP000002072"/>
    </source>
</evidence>
<dbReference type="GO" id="GO:0006289">
    <property type="term" value="P:nucleotide-excision repair"/>
    <property type="evidence" value="ECO:0007669"/>
    <property type="project" value="InterPro"/>
</dbReference>
<dbReference type="GO" id="GO:0005524">
    <property type="term" value="F:ATP binding"/>
    <property type="evidence" value="ECO:0007669"/>
    <property type="project" value="UniProtKB-KW"/>
</dbReference>
<dbReference type="Proteomes" id="UP000002072">
    <property type="component" value="Chromosome"/>
</dbReference>
<dbReference type="Pfam" id="PF17760">
    <property type="entry name" value="UvrA_inter"/>
    <property type="match status" value="1"/>
</dbReference>
<dbReference type="RefSeq" id="WP_012858671.1">
    <property type="nucleotide sequence ID" value="NC_013515.1"/>
</dbReference>
<dbReference type="AlphaFoldDB" id="D1AXU3"/>
<keyword evidence="2" id="KW-0963">Cytoplasm</keyword>
<dbReference type="EMBL" id="CP001779">
    <property type="protein sequence ID" value="ACZ01119.1"/>
    <property type="molecule type" value="Genomic_DNA"/>
</dbReference>
<keyword evidence="9" id="KW-0862">Zinc</keyword>
<evidence type="ECO:0000256" key="5">
    <source>
        <dbReference type="ARBA" id="ARBA00022741"/>
    </source>
</evidence>
<comment type="subcellular location">
    <subcellularLocation>
        <location evidence="1">Cytoplasm</location>
    </subcellularLocation>
</comment>
<organism evidence="18 19">
    <name type="scientific">Streptobacillus moniliformis (strain ATCC 14647 / DSM 12112 / NCTC 10651 / 9901)</name>
    <dbReference type="NCBI Taxonomy" id="519441"/>
    <lineage>
        <taxon>Bacteria</taxon>
        <taxon>Fusobacteriati</taxon>
        <taxon>Fusobacteriota</taxon>
        <taxon>Fusobacteriia</taxon>
        <taxon>Fusobacteriales</taxon>
        <taxon>Leptotrichiaceae</taxon>
        <taxon>Streptobacillus</taxon>
    </lineage>
</organism>
<dbReference type="NCBIfam" id="TIGR00630">
    <property type="entry name" value="uvra"/>
    <property type="match status" value="1"/>
</dbReference>
<feature type="domain" description="ABC transporter" evidence="17">
    <location>
        <begin position="604"/>
        <end position="933"/>
    </location>
</feature>
<dbReference type="Gene3D" id="3.40.50.300">
    <property type="entry name" value="P-loop containing nucleotide triphosphate hydrolases"/>
    <property type="match status" value="2"/>
</dbReference>
<evidence type="ECO:0000256" key="9">
    <source>
        <dbReference type="ARBA" id="ARBA00022833"/>
    </source>
</evidence>
<dbReference type="CDD" id="cd03271">
    <property type="entry name" value="ABC_UvrA_II"/>
    <property type="match status" value="1"/>
</dbReference>
<dbReference type="InterPro" id="IPR013815">
    <property type="entry name" value="ATP_grasp_subdomain_1"/>
</dbReference>
<gene>
    <name evidence="18" type="ordered locus">Smon_0641</name>
</gene>
<dbReference type="InterPro" id="IPR004602">
    <property type="entry name" value="UvrA"/>
</dbReference>
<dbReference type="GO" id="GO:0004518">
    <property type="term" value="F:nuclease activity"/>
    <property type="evidence" value="ECO:0007669"/>
    <property type="project" value="UniProtKB-KW"/>
</dbReference>
<keyword evidence="13" id="KW-0234">DNA repair</keyword>
<dbReference type="KEGG" id="smf:Smon_0641"/>
<name>D1AXU3_STRM9</name>
<evidence type="ECO:0000256" key="11">
    <source>
        <dbReference type="ARBA" id="ARBA00022881"/>
    </source>
</evidence>
<dbReference type="PROSITE" id="PS00211">
    <property type="entry name" value="ABC_TRANSPORTER_1"/>
    <property type="match status" value="2"/>
</dbReference>
<evidence type="ECO:0000256" key="3">
    <source>
        <dbReference type="ARBA" id="ARBA00022723"/>
    </source>
</evidence>
<proteinExistence type="inferred from homology"/>
<dbReference type="NCBIfam" id="NF001503">
    <property type="entry name" value="PRK00349.1"/>
    <property type="match status" value="1"/>
</dbReference>
<keyword evidence="8" id="KW-0863">Zinc-finger</keyword>
<keyword evidence="10" id="KW-0067">ATP-binding</keyword>
<evidence type="ECO:0000256" key="7">
    <source>
        <dbReference type="ARBA" id="ARBA00022769"/>
    </source>
</evidence>
<dbReference type="GO" id="GO:0009380">
    <property type="term" value="C:excinuclease repair complex"/>
    <property type="evidence" value="ECO:0007669"/>
    <property type="project" value="InterPro"/>
</dbReference>
<evidence type="ECO:0000256" key="1">
    <source>
        <dbReference type="ARBA" id="ARBA00004496"/>
    </source>
</evidence>
<keyword evidence="11" id="KW-0267">Excision nuclease</keyword>
<dbReference type="GO" id="GO:0005737">
    <property type="term" value="C:cytoplasm"/>
    <property type="evidence" value="ECO:0007669"/>
    <property type="project" value="UniProtKB-SubCell"/>
</dbReference>
<sequence length="938" mass="105611">MEYIKIRGAREHNLKNIDIDIPKNQFVVITGVSGSGKSSLAFETIYSEGQRRYVESLSAYARQFIGQMKKPELDSIEGLSPAISIEQKSVSKNPRSTVGTMTEIYDYMRLLWGHIGEAHCPICKSLVKKQSIEEITNEVHLKCNDKDKLIFLSPIVMDKKGSFKNLFINLSRQGYLRVRVDGTILELDDTIELDKNKRHNIELITDRIVFKEENISRINEAIVNATKLSDGNLIVNINGIDYKYSENFVCSNHPDISFPEINPRLFSFNAPYGACEECNGLGSSLEVNMDAIVLNENLSINEGALSVVGGSSVTSWTWKLFQAFLKGHDIDADKPFKKLSQKEKDLIFYGSEKEYYFYIHTKEYNYDGMRTFEGLVNLVKRRHKESMSESNREEIQNRYMIETSCSKCNGKRLNDIVLAITINDKNIIDVTNMSIVNALDFFQNLSLTEKEKQIAEEILKEIRNRLSFLINVGLDYLSLDRMTKTLSGGESQRIRLATQIGSRLTGVIYVLDEPSIGLHQRDNDKLLKTLKDLKDIGNTLIVVEHDEDTMIESDYLIDIGPGAGKFGGDIIACGKPSDVINEGKSLTAKYLNKEIQIEKPKKIRKSKEYLKISNCCGNNLKNVNLKIPLGIFTAVTGVSGSGKSSLINQTLYPILHNYLNEKTMFPLKHGKVEGLEEVKKVINIDQSPIGRTPRSNTATYTKIFDDIRGIFAETNDAKIRGFDKGRFSFNVKGGRCETCSGAGINKIEMNFLPDVYVECEMCKGKRYNKETLEVKYKGKNISEVLDMSVIDAYEFFEAIPSLKRKLQTLIDVGMDYITLGQPATTLSGGEAQRIKLASELSKVTKEGTMYILDEPTTGLHFEDVRKLLIVLDRLVSKGNSVVVIEHNLDVIKCADYIIDIGLEGGDKGGYIVVEGSPDKIMKHKDSYTGKFLKKHLNK</sequence>
<evidence type="ECO:0000256" key="16">
    <source>
        <dbReference type="ARBA" id="ARBA00042156"/>
    </source>
</evidence>
<dbReference type="InterPro" id="IPR017871">
    <property type="entry name" value="ABC_transporter-like_CS"/>
</dbReference>
<dbReference type="InterPro" id="IPR003439">
    <property type="entry name" value="ABC_transporter-like_ATP-bd"/>
</dbReference>
<keyword evidence="7" id="KW-0228">DNA excision</keyword>
<keyword evidence="4" id="KW-0677">Repeat</keyword>
<dbReference type="PANTHER" id="PTHR43152:SF3">
    <property type="entry name" value="UVRABC SYSTEM PROTEIN A"/>
    <property type="match status" value="1"/>
</dbReference>
<keyword evidence="19" id="KW-1185">Reference proteome</keyword>
<dbReference type="Gene3D" id="1.10.8.280">
    <property type="entry name" value="ABC transporter ATPase domain-like"/>
    <property type="match status" value="1"/>
</dbReference>
<keyword evidence="3" id="KW-0479">Metal-binding</keyword>
<evidence type="ECO:0000256" key="6">
    <source>
        <dbReference type="ARBA" id="ARBA00022763"/>
    </source>
</evidence>
<dbReference type="InterPro" id="IPR027417">
    <property type="entry name" value="P-loop_NTPase"/>
</dbReference>
<keyword evidence="5" id="KW-0547">Nucleotide-binding</keyword>
<reference evidence="18 19" key="1">
    <citation type="journal article" date="2009" name="Stand. Genomic Sci.">
        <title>Complete genome sequence of Streptobacillus moniliformis type strain (9901T).</title>
        <authorList>
            <person name="Nolan M."/>
            <person name="Gronow S."/>
            <person name="Lapidus A."/>
            <person name="Ivanova N."/>
            <person name="Copeland A."/>
            <person name="Lucas S."/>
            <person name="Del Rio T.G."/>
            <person name="Chen F."/>
            <person name="Tice H."/>
            <person name="Pitluck S."/>
            <person name="Cheng J.F."/>
            <person name="Sims D."/>
            <person name="Meincke L."/>
            <person name="Bruce D."/>
            <person name="Goodwin L."/>
            <person name="Brettin T."/>
            <person name="Han C."/>
            <person name="Detter J.C."/>
            <person name="Ovchinikova G."/>
            <person name="Pati A."/>
            <person name="Mavromatis K."/>
            <person name="Mikhailova N."/>
            <person name="Chen A."/>
            <person name="Palaniappan K."/>
            <person name="Land M."/>
            <person name="Hauser L."/>
            <person name="Chang Y.J."/>
            <person name="Jeffries C.D."/>
            <person name="Rohde M."/>
            <person name="Sproer C."/>
            <person name="Goker M."/>
            <person name="Bristow J."/>
            <person name="Eisen J.A."/>
            <person name="Markowitz V."/>
            <person name="Hugenholtz P."/>
            <person name="Kyrpides N.C."/>
            <person name="Klenk H.P."/>
            <person name="Chain P."/>
        </authorList>
    </citation>
    <scope>NUCLEOTIDE SEQUENCE [LARGE SCALE GENOMIC DNA]</scope>
    <source>
        <strain evidence="19">ATCC 14647 / DSM 12112 / NCTC 10651 / 9901</strain>
    </source>
</reference>
<evidence type="ECO:0000259" key="17">
    <source>
        <dbReference type="PROSITE" id="PS50893"/>
    </source>
</evidence>
<dbReference type="Pfam" id="PF17755">
    <property type="entry name" value="UvrA_DNA-bind"/>
    <property type="match status" value="1"/>
</dbReference>
<evidence type="ECO:0000256" key="4">
    <source>
        <dbReference type="ARBA" id="ARBA00022737"/>
    </source>
</evidence>
<dbReference type="HOGENOM" id="CLU_001370_0_2_0"/>